<comment type="similarity">
    <text evidence="1">Belongs to the peptidase S12 family.</text>
</comment>
<dbReference type="InterPro" id="IPR001466">
    <property type="entry name" value="Beta-lactam-related"/>
</dbReference>
<evidence type="ECO:0000313" key="3">
    <source>
        <dbReference type="EMBL" id="KAF7362886.1"/>
    </source>
</evidence>
<protein>
    <submittedName>
        <fullName evidence="3">F-box domain-containing protein</fullName>
    </submittedName>
</protein>
<dbReference type="Pfam" id="PF00144">
    <property type="entry name" value="Beta-lactamase"/>
    <property type="match status" value="1"/>
</dbReference>
<comment type="caution">
    <text evidence="3">The sequence shown here is derived from an EMBL/GenBank/DDBJ whole genome shotgun (WGS) entry which is preliminary data.</text>
</comment>
<dbReference type="Gene3D" id="3.40.710.10">
    <property type="entry name" value="DD-peptidase/beta-lactamase superfamily"/>
    <property type="match status" value="1"/>
</dbReference>
<dbReference type="PANTHER" id="PTHR46825:SF9">
    <property type="entry name" value="BETA-LACTAMASE-RELATED DOMAIN-CONTAINING PROTEIN"/>
    <property type="match status" value="1"/>
</dbReference>
<evidence type="ECO:0000256" key="1">
    <source>
        <dbReference type="ARBA" id="ARBA00038215"/>
    </source>
</evidence>
<reference evidence="3" key="1">
    <citation type="submission" date="2020-05" db="EMBL/GenBank/DDBJ databases">
        <title>Mycena genomes resolve the evolution of fungal bioluminescence.</title>
        <authorList>
            <person name="Tsai I.J."/>
        </authorList>
    </citation>
    <scope>NUCLEOTIDE SEQUENCE</scope>
    <source>
        <strain evidence="3">CCC161011</strain>
    </source>
</reference>
<dbReference type="InterPro" id="IPR012338">
    <property type="entry name" value="Beta-lactam/transpept-like"/>
</dbReference>
<dbReference type="InterPro" id="IPR050491">
    <property type="entry name" value="AmpC-like"/>
</dbReference>
<sequence>MRLSRIYPLTLLNQTFESYITEHLFAPLDMTSSTYSVAEAEERGSLAHCFHWDMQDYLFGLNGTRTATVPYFQRLGEEKIWAGPAGILSSARDLSIWLAMLLNKGCHPTTNETLVPEDIIDHVALGVSTLRGKASYPELSPIVYAAGQHRFSYRGHEILEHGGHNPGFKSQISRFPNDNLGVLNCPLK</sequence>
<feature type="domain" description="Beta-lactamase-related" evidence="2">
    <location>
        <begin position="13"/>
        <end position="182"/>
    </location>
</feature>
<organism evidence="3 4">
    <name type="scientific">Mycena venus</name>
    <dbReference type="NCBI Taxonomy" id="2733690"/>
    <lineage>
        <taxon>Eukaryota</taxon>
        <taxon>Fungi</taxon>
        <taxon>Dikarya</taxon>
        <taxon>Basidiomycota</taxon>
        <taxon>Agaricomycotina</taxon>
        <taxon>Agaricomycetes</taxon>
        <taxon>Agaricomycetidae</taxon>
        <taxon>Agaricales</taxon>
        <taxon>Marasmiineae</taxon>
        <taxon>Mycenaceae</taxon>
        <taxon>Mycena</taxon>
    </lineage>
</organism>
<proteinExistence type="inferred from homology"/>
<dbReference type="Proteomes" id="UP000620124">
    <property type="component" value="Unassembled WGS sequence"/>
</dbReference>
<keyword evidence="4" id="KW-1185">Reference proteome</keyword>
<dbReference type="PANTHER" id="PTHR46825">
    <property type="entry name" value="D-ALANYL-D-ALANINE-CARBOXYPEPTIDASE/ENDOPEPTIDASE AMPH"/>
    <property type="match status" value="1"/>
</dbReference>
<dbReference type="AlphaFoldDB" id="A0A8H6YR87"/>
<gene>
    <name evidence="3" type="ORF">MVEN_00638600</name>
</gene>
<dbReference type="EMBL" id="JACAZI010000004">
    <property type="protein sequence ID" value="KAF7362886.1"/>
    <property type="molecule type" value="Genomic_DNA"/>
</dbReference>
<dbReference type="OrthoDB" id="5946976at2759"/>
<evidence type="ECO:0000259" key="2">
    <source>
        <dbReference type="Pfam" id="PF00144"/>
    </source>
</evidence>
<name>A0A8H6YR87_9AGAR</name>
<evidence type="ECO:0000313" key="4">
    <source>
        <dbReference type="Proteomes" id="UP000620124"/>
    </source>
</evidence>
<dbReference type="SUPFAM" id="SSF56601">
    <property type="entry name" value="beta-lactamase/transpeptidase-like"/>
    <property type="match status" value="1"/>
</dbReference>
<accession>A0A8H6YR87</accession>